<dbReference type="SMART" id="SM01040">
    <property type="entry name" value="Bro-N"/>
    <property type="match status" value="1"/>
</dbReference>
<proteinExistence type="predicted"/>
<dbReference type="EMBL" id="BK015306">
    <property type="protein sequence ID" value="DAE00609.1"/>
    <property type="molecule type" value="Genomic_DNA"/>
</dbReference>
<evidence type="ECO:0000259" key="1">
    <source>
        <dbReference type="PROSITE" id="PS51750"/>
    </source>
</evidence>
<name>A0A8S5P2G5_9CAUD</name>
<feature type="domain" description="Bro-N" evidence="1">
    <location>
        <begin position="1"/>
        <end position="106"/>
    </location>
</feature>
<dbReference type="PANTHER" id="PTHR36180:SF2">
    <property type="entry name" value="BRO FAMILY PROTEIN"/>
    <property type="match status" value="1"/>
</dbReference>
<sequence length="270" mass="30804">MPNLFLNFSFSGLSIRVAGTPEKPLFVAVDIARALGYSQPAKSVLDLVFPEDLCKVLISTQGGKQKMNCVNESGLYALIFGSKLEKAKEFKRWVTSEVLPSIRKTGSYTMPSDTIDVTQQYLVRIAVSRLAKNSSLAYQRVYHEIYERFKVPRYQELKKAEFVNVMKFLQATDLLEGMDEPVTPPPQDGGAVLSKEEMKRIQTAVYLRSYLFKPVEEAFYHFLVSAKSPLAPRAWECFNDLNFQLLEHVLDKHGYSVKNMPQYKRLALNR</sequence>
<evidence type="ECO:0000313" key="2">
    <source>
        <dbReference type="EMBL" id="DAE00609.1"/>
    </source>
</evidence>
<dbReference type="PANTHER" id="PTHR36180">
    <property type="entry name" value="DNA-BINDING PROTEIN-RELATED-RELATED"/>
    <property type="match status" value="1"/>
</dbReference>
<protein>
    <submittedName>
        <fullName evidence="2">Repressor domain protein</fullName>
    </submittedName>
</protein>
<organism evidence="2">
    <name type="scientific">Myoviridae sp. ctakU3</name>
    <dbReference type="NCBI Taxonomy" id="2825135"/>
    <lineage>
        <taxon>Viruses</taxon>
        <taxon>Duplodnaviria</taxon>
        <taxon>Heunggongvirae</taxon>
        <taxon>Uroviricota</taxon>
        <taxon>Caudoviricetes</taxon>
    </lineage>
</organism>
<accession>A0A8S5P2G5</accession>
<dbReference type="Pfam" id="PF02498">
    <property type="entry name" value="Bro-N"/>
    <property type="match status" value="1"/>
</dbReference>
<dbReference type="PROSITE" id="PS51750">
    <property type="entry name" value="BRO_N"/>
    <property type="match status" value="1"/>
</dbReference>
<reference evidence="2" key="1">
    <citation type="journal article" date="2021" name="Proc. Natl. Acad. Sci. U.S.A.">
        <title>A Catalog of Tens of Thousands of Viruses from Human Metagenomes Reveals Hidden Associations with Chronic Diseases.</title>
        <authorList>
            <person name="Tisza M.J."/>
            <person name="Buck C.B."/>
        </authorList>
    </citation>
    <scope>NUCLEOTIDE SEQUENCE</scope>
    <source>
        <strain evidence="2">CtakU3</strain>
    </source>
</reference>
<dbReference type="InterPro" id="IPR003497">
    <property type="entry name" value="BRO_N_domain"/>
</dbReference>